<dbReference type="AlphaFoldDB" id="A0A931WPM8"/>
<organism evidence="2 3">
    <name type="scientific">Candidatus Sungiibacteriota bacterium</name>
    <dbReference type="NCBI Taxonomy" id="2750080"/>
    <lineage>
        <taxon>Bacteria</taxon>
        <taxon>Candidatus Sungiibacteriota</taxon>
    </lineage>
</organism>
<protein>
    <recommendedName>
        <fullName evidence="4">MerC domain-containing protein</fullName>
    </recommendedName>
</protein>
<feature type="transmembrane region" description="Helical" evidence="1">
    <location>
        <begin position="75"/>
        <end position="92"/>
    </location>
</feature>
<name>A0A931WPM8_9BACT</name>
<reference evidence="2" key="1">
    <citation type="submission" date="2020-07" db="EMBL/GenBank/DDBJ databases">
        <title>Huge and variable diversity of episymbiotic CPR bacteria and DPANN archaea in groundwater ecosystems.</title>
        <authorList>
            <person name="He C.Y."/>
            <person name="Keren R."/>
            <person name="Whittaker M."/>
            <person name="Farag I.F."/>
            <person name="Doudna J."/>
            <person name="Cate J.H.D."/>
            <person name="Banfield J.F."/>
        </authorList>
    </citation>
    <scope>NUCLEOTIDE SEQUENCE</scope>
    <source>
        <strain evidence="2">NC_groundwater_193_Ag_S-0.1um_51_7</strain>
    </source>
</reference>
<proteinExistence type="predicted"/>
<accession>A0A931WPM8</accession>
<sequence>MKNFFKKLLTMLAPVLGAGAIGVCPLCWIGSASLLTYLGLGALIPAWRWLAFGMIALGAVGFTFDYRAHKNPKPLILLAIGAVLLYVGRYVFASTWGAWWIWGPGALLIIIAVFYNKSLFKKQKISLNSG</sequence>
<keyword evidence="1" id="KW-1133">Transmembrane helix</keyword>
<dbReference type="EMBL" id="JACOZA010000052">
    <property type="protein sequence ID" value="MBI2096911.1"/>
    <property type="molecule type" value="Genomic_DNA"/>
</dbReference>
<dbReference type="Proteomes" id="UP000724148">
    <property type="component" value="Unassembled WGS sequence"/>
</dbReference>
<comment type="caution">
    <text evidence="2">The sequence shown here is derived from an EMBL/GenBank/DDBJ whole genome shotgun (WGS) entry which is preliminary data.</text>
</comment>
<keyword evidence="1" id="KW-0812">Transmembrane</keyword>
<feature type="transmembrane region" description="Helical" evidence="1">
    <location>
        <begin position="98"/>
        <end position="115"/>
    </location>
</feature>
<evidence type="ECO:0000256" key="1">
    <source>
        <dbReference type="SAM" id="Phobius"/>
    </source>
</evidence>
<evidence type="ECO:0000313" key="2">
    <source>
        <dbReference type="EMBL" id="MBI2096911.1"/>
    </source>
</evidence>
<keyword evidence="1" id="KW-0472">Membrane</keyword>
<gene>
    <name evidence="2" type="ORF">HYT40_02025</name>
</gene>
<evidence type="ECO:0000313" key="3">
    <source>
        <dbReference type="Proteomes" id="UP000724148"/>
    </source>
</evidence>
<feature type="transmembrane region" description="Helical" evidence="1">
    <location>
        <begin position="12"/>
        <end position="40"/>
    </location>
</feature>
<evidence type="ECO:0008006" key="4">
    <source>
        <dbReference type="Google" id="ProtNLM"/>
    </source>
</evidence>
<feature type="transmembrane region" description="Helical" evidence="1">
    <location>
        <begin position="46"/>
        <end position="63"/>
    </location>
</feature>